<dbReference type="EMBL" id="VSSQ01004628">
    <property type="protein sequence ID" value="MPM26007.1"/>
    <property type="molecule type" value="Genomic_DNA"/>
</dbReference>
<dbReference type="AlphaFoldDB" id="A0A644YCS6"/>
<name>A0A644YCS6_9ZZZZ</name>
<accession>A0A644YCS6</accession>
<gene>
    <name evidence="1" type="ORF">SDC9_72508</name>
</gene>
<sequence>MPVRGDNQIPGYETGFIRRRIFKDTSYEKAVVRGDKGDTDSYRLFIGHGGFKGGIFLSVHVLGVGVTQGIQHLIYSRLLQNRFGDLVHIILRKEFPRLVQSQG</sequence>
<proteinExistence type="predicted"/>
<reference evidence="1" key="1">
    <citation type="submission" date="2019-08" db="EMBL/GenBank/DDBJ databases">
        <authorList>
            <person name="Kucharzyk K."/>
            <person name="Murdoch R.W."/>
            <person name="Higgins S."/>
            <person name="Loffler F."/>
        </authorList>
    </citation>
    <scope>NUCLEOTIDE SEQUENCE</scope>
</reference>
<evidence type="ECO:0000313" key="1">
    <source>
        <dbReference type="EMBL" id="MPM26007.1"/>
    </source>
</evidence>
<organism evidence="1">
    <name type="scientific">bioreactor metagenome</name>
    <dbReference type="NCBI Taxonomy" id="1076179"/>
    <lineage>
        <taxon>unclassified sequences</taxon>
        <taxon>metagenomes</taxon>
        <taxon>ecological metagenomes</taxon>
    </lineage>
</organism>
<comment type="caution">
    <text evidence="1">The sequence shown here is derived from an EMBL/GenBank/DDBJ whole genome shotgun (WGS) entry which is preliminary data.</text>
</comment>
<protein>
    <submittedName>
        <fullName evidence="1">Uncharacterized protein</fullName>
    </submittedName>
</protein>